<dbReference type="InterPro" id="IPR050122">
    <property type="entry name" value="RTK"/>
</dbReference>
<organism evidence="23 24">
    <name type="scientific">Pocillopora meandrina</name>
    <dbReference type="NCBI Taxonomy" id="46732"/>
    <lineage>
        <taxon>Eukaryota</taxon>
        <taxon>Metazoa</taxon>
        <taxon>Cnidaria</taxon>
        <taxon>Anthozoa</taxon>
        <taxon>Hexacorallia</taxon>
        <taxon>Scleractinia</taxon>
        <taxon>Astrocoeniina</taxon>
        <taxon>Pocilloporidae</taxon>
        <taxon>Pocillopora</taxon>
    </lineage>
</organism>
<keyword evidence="18" id="KW-0460">Magnesium</keyword>
<keyword evidence="4" id="KW-0812">Transmembrane</keyword>
<evidence type="ECO:0000256" key="7">
    <source>
        <dbReference type="ARBA" id="ARBA00022777"/>
    </source>
</evidence>
<dbReference type="AlphaFoldDB" id="A0AAU9XKH1"/>
<keyword evidence="24" id="KW-1185">Reference proteome</keyword>
<dbReference type="GO" id="GO:0005886">
    <property type="term" value="C:plasma membrane"/>
    <property type="evidence" value="ECO:0007669"/>
    <property type="project" value="TreeGrafter"/>
</dbReference>
<dbReference type="PANTHER" id="PTHR24416">
    <property type="entry name" value="TYROSINE-PROTEIN KINASE RECEPTOR"/>
    <property type="match status" value="1"/>
</dbReference>
<evidence type="ECO:0000256" key="16">
    <source>
        <dbReference type="PIRSR" id="PIRSR000615-1"/>
    </source>
</evidence>
<keyword evidence="11" id="KW-0829">Tyrosine-protein kinase</keyword>
<dbReference type="SMART" id="SM00219">
    <property type="entry name" value="TyrKc"/>
    <property type="match status" value="1"/>
</dbReference>
<dbReference type="InterPro" id="IPR008266">
    <property type="entry name" value="Tyr_kinase_AS"/>
</dbReference>
<evidence type="ECO:0000256" key="12">
    <source>
        <dbReference type="ARBA" id="ARBA00023157"/>
    </source>
</evidence>
<evidence type="ECO:0000256" key="20">
    <source>
        <dbReference type="PROSITE-ProRule" id="PRU10141"/>
    </source>
</evidence>
<dbReference type="PIRSF" id="PIRSF000615">
    <property type="entry name" value="TyrPK_CSF1-R"/>
    <property type="match status" value="1"/>
</dbReference>
<dbReference type="InterPro" id="IPR036179">
    <property type="entry name" value="Ig-like_dom_sf"/>
</dbReference>
<dbReference type="InterPro" id="IPR036116">
    <property type="entry name" value="FN3_sf"/>
</dbReference>
<evidence type="ECO:0000256" key="17">
    <source>
        <dbReference type="PIRSR" id="PIRSR000615-2"/>
    </source>
</evidence>
<evidence type="ECO:0000256" key="18">
    <source>
        <dbReference type="PIRSR" id="PIRSR000615-3"/>
    </source>
</evidence>
<dbReference type="EMBL" id="CALNXJ010000047">
    <property type="protein sequence ID" value="CAH3150348.1"/>
    <property type="molecule type" value="Genomic_DNA"/>
</dbReference>
<comment type="subcellular location">
    <subcellularLocation>
        <location evidence="1">Membrane</location>
        <topology evidence="1">Single-pass membrane protein</topology>
    </subcellularLocation>
</comment>
<dbReference type="GO" id="GO:0046872">
    <property type="term" value="F:metal ion binding"/>
    <property type="evidence" value="ECO:0007669"/>
    <property type="project" value="UniProtKB-KW"/>
</dbReference>
<dbReference type="GO" id="GO:0004714">
    <property type="term" value="F:transmembrane receptor protein tyrosine kinase activity"/>
    <property type="evidence" value="ECO:0007669"/>
    <property type="project" value="UniProtKB-EC"/>
</dbReference>
<evidence type="ECO:0000256" key="4">
    <source>
        <dbReference type="ARBA" id="ARBA00022692"/>
    </source>
</evidence>
<dbReference type="InterPro" id="IPR020635">
    <property type="entry name" value="Tyr_kinase_cat_dom"/>
</dbReference>
<name>A0AAU9XKH1_9CNID</name>
<gene>
    <name evidence="23" type="ORF">PMEA_00024741</name>
</gene>
<keyword evidence="12" id="KW-1015">Disulfide bond</keyword>
<dbReference type="Gene3D" id="2.60.40.10">
    <property type="entry name" value="Immunoglobulins"/>
    <property type="match status" value="5"/>
</dbReference>
<comment type="catalytic activity">
    <reaction evidence="15">
        <text>L-tyrosyl-[protein] + ATP = O-phospho-L-tyrosyl-[protein] + ADP + H(+)</text>
        <dbReference type="Rhea" id="RHEA:10596"/>
        <dbReference type="Rhea" id="RHEA-COMP:10136"/>
        <dbReference type="Rhea" id="RHEA-COMP:20101"/>
        <dbReference type="ChEBI" id="CHEBI:15378"/>
        <dbReference type="ChEBI" id="CHEBI:30616"/>
        <dbReference type="ChEBI" id="CHEBI:46858"/>
        <dbReference type="ChEBI" id="CHEBI:61978"/>
        <dbReference type="ChEBI" id="CHEBI:456216"/>
        <dbReference type="EC" id="2.7.10.1"/>
    </reaction>
</comment>
<dbReference type="InterPro" id="IPR011009">
    <property type="entry name" value="Kinase-like_dom_sf"/>
</dbReference>
<dbReference type="Gene3D" id="1.10.510.10">
    <property type="entry name" value="Transferase(Phosphotransferase) domain 1"/>
    <property type="match status" value="1"/>
</dbReference>
<evidence type="ECO:0000313" key="24">
    <source>
        <dbReference type="Proteomes" id="UP001159428"/>
    </source>
</evidence>
<dbReference type="PROSITE" id="PS50853">
    <property type="entry name" value="FN3"/>
    <property type="match status" value="1"/>
</dbReference>
<evidence type="ECO:0000256" key="9">
    <source>
        <dbReference type="ARBA" id="ARBA00022989"/>
    </source>
</evidence>
<dbReference type="InterPro" id="IPR000719">
    <property type="entry name" value="Prot_kinase_dom"/>
</dbReference>
<dbReference type="Proteomes" id="UP001159428">
    <property type="component" value="Unassembled WGS sequence"/>
</dbReference>
<feature type="active site" description="Proton acceptor" evidence="16">
    <location>
        <position position="803"/>
    </location>
</feature>
<evidence type="ECO:0000256" key="11">
    <source>
        <dbReference type="ARBA" id="ARBA00023137"/>
    </source>
</evidence>
<dbReference type="PROSITE" id="PS00107">
    <property type="entry name" value="PROTEIN_KINASE_ATP"/>
    <property type="match status" value="1"/>
</dbReference>
<dbReference type="PROSITE" id="PS00109">
    <property type="entry name" value="PROTEIN_KINASE_TYR"/>
    <property type="match status" value="1"/>
</dbReference>
<dbReference type="CDD" id="cd00063">
    <property type="entry name" value="FN3"/>
    <property type="match status" value="1"/>
</dbReference>
<feature type="domain" description="Fibronectin type-III" evidence="22">
    <location>
        <begin position="456"/>
        <end position="552"/>
    </location>
</feature>
<evidence type="ECO:0000256" key="15">
    <source>
        <dbReference type="ARBA" id="ARBA00051243"/>
    </source>
</evidence>
<dbReference type="EC" id="2.7.10.1" evidence="2"/>
<dbReference type="SUPFAM" id="SSF49265">
    <property type="entry name" value="Fibronectin type III"/>
    <property type="match status" value="1"/>
</dbReference>
<dbReference type="GO" id="GO:0005524">
    <property type="term" value="F:ATP binding"/>
    <property type="evidence" value="ECO:0007669"/>
    <property type="project" value="UniProtKB-UniRule"/>
</dbReference>
<dbReference type="GO" id="GO:0007169">
    <property type="term" value="P:cell surface receptor protein tyrosine kinase signaling pathway"/>
    <property type="evidence" value="ECO:0007669"/>
    <property type="project" value="TreeGrafter"/>
</dbReference>
<dbReference type="PANTHER" id="PTHR24416:SF617">
    <property type="entry name" value="RET ONCOGENE, ISOFORM A"/>
    <property type="match status" value="1"/>
</dbReference>
<keyword evidence="18" id="KW-0479">Metal-binding</keyword>
<dbReference type="PROSITE" id="PS50011">
    <property type="entry name" value="PROTEIN_KINASE_DOM"/>
    <property type="match status" value="1"/>
</dbReference>
<dbReference type="SUPFAM" id="SSF48726">
    <property type="entry name" value="Immunoglobulin"/>
    <property type="match status" value="4"/>
</dbReference>
<dbReference type="PRINTS" id="PR00109">
    <property type="entry name" value="TYRKINASE"/>
</dbReference>
<evidence type="ECO:0000259" key="21">
    <source>
        <dbReference type="PROSITE" id="PS50011"/>
    </source>
</evidence>
<evidence type="ECO:0000256" key="6">
    <source>
        <dbReference type="ARBA" id="ARBA00022741"/>
    </source>
</evidence>
<sequence>MTVTKKGRVIYNPQLNKTHSSYVGRVTWEGNISKSYLAYELVNLTFSDSNTYGCQIDVGGFRRTIHSKITLNVQSVPVHVHFAEVTVKIHERLLLSCSAVSDPENVKRIDWHRCSTYDCKHELDKSRIARVQNMRVTVPDPNFEVYTNGTLVIKKVLAADDGKWFICIPQKMFIGKENSTTILHIAKGDIYISDNKPQVIEGNDLHLDVRVQGYPYPWVTWRHRDYLLQNKSNVDSETRLKIRKVTVLEGGRYTSSAILHIISTTRFCACAQFTRKWKKEVKYPLIALNHNPPKNSLTIQPRQSSATTTKGASFLFEWDFHLQDEDKIELTGFIFGLWVNGYTTHYLMTVTKEGRVIHNPQLSKKLPSYVGRVTWAGNISKSYLAYKLENLIYSDSNTYGCQIDVGGFRRTIHSMITLNVQAINTSKTPELSVSSIWVHTPNATSSTFVPLLKGGPPAVVILPFNDIDINDTRFLYTWEYPKDNNGANITMFTVWYRPLLQEKWSKVNVTQNRYSVRLNCCLTYEIMVTAWNKKGQSSFDPRTAARVTVLKGATASPKSVLENATARSVTTSNSNISVSNGKAGSTKSKWELGVEYLPYLSILAIPAFLWAVTSKHRRRTGVNKISANENRSVPQYQRVEAETVPMDPVPSWEFRKEDLAIERVVGHGAFGVVSKAYARYLQGYPEWTVVAVKSLQEDAKESEREDLLSELNLLKRLKPHPHVIKLLGCITEEKETPYVIIEYVPYGDLLGYLRRSRGLHDCYYEYPEIKPTTNLTSEQIITFAWQIADGMQYISSKRIIHRDLAARNVLVGDNLRCKITDFGMARDADMKDIYIPRNQGRIPVKWTAIEAMSGRMEYSTKSDVWSFGIVLYEICTIGAEPYPGISPYDIPRVLQEGYRIPKHDYFKDELYNIMLNCWETDPEIRPPFESLRSSIRGLLKANQNYVNIQDCLETHQSKISL</sequence>
<feature type="binding site" evidence="18">
    <location>
        <position position="821"/>
    </location>
    <ligand>
        <name>Mg(2+)</name>
        <dbReference type="ChEBI" id="CHEBI:18420"/>
    </ligand>
</feature>
<dbReference type="Gene3D" id="3.30.200.20">
    <property type="entry name" value="Phosphorylase Kinase, domain 1"/>
    <property type="match status" value="1"/>
</dbReference>
<dbReference type="Pfam" id="PF07714">
    <property type="entry name" value="PK_Tyr_Ser-Thr"/>
    <property type="match status" value="1"/>
</dbReference>
<keyword evidence="6 17" id="KW-0547">Nucleotide-binding</keyword>
<dbReference type="InterPro" id="IPR013098">
    <property type="entry name" value="Ig_I-set"/>
</dbReference>
<dbReference type="InterPro" id="IPR001245">
    <property type="entry name" value="Ser-Thr/Tyr_kinase_cat_dom"/>
</dbReference>
<dbReference type="GO" id="GO:0043235">
    <property type="term" value="C:receptor complex"/>
    <property type="evidence" value="ECO:0007669"/>
    <property type="project" value="TreeGrafter"/>
</dbReference>
<dbReference type="Pfam" id="PF07679">
    <property type="entry name" value="I-set"/>
    <property type="match status" value="1"/>
</dbReference>
<dbReference type="InterPro" id="IPR013783">
    <property type="entry name" value="Ig-like_fold"/>
</dbReference>
<evidence type="ECO:0000313" key="23">
    <source>
        <dbReference type="EMBL" id="CAH3150348.1"/>
    </source>
</evidence>
<feature type="domain" description="Protein kinase" evidence="21">
    <location>
        <begin position="659"/>
        <end position="939"/>
    </location>
</feature>
<feature type="binding site" evidence="17">
    <location>
        <begin position="742"/>
        <end position="748"/>
    </location>
    <ligand>
        <name>ATP</name>
        <dbReference type="ChEBI" id="CHEBI:30616"/>
    </ligand>
</feature>
<feature type="binding site" evidence="18">
    <location>
        <position position="808"/>
    </location>
    <ligand>
        <name>Mg(2+)</name>
        <dbReference type="ChEBI" id="CHEBI:18420"/>
    </ligand>
</feature>
<feature type="binding site" evidence="17">
    <location>
        <position position="807"/>
    </location>
    <ligand>
        <name>ATP</name>
        <dbReference type="ChEBI" id="CHEBI:30616"/>
    </ligand>
</feature>
<dbReference type="FunFam" id="1.10.510.10:FF:000554">
    <property type="entry name" value="Predicted protein"/>
    <property type="match status" value="1"/>
</dbReference>
<feature type="site" description="Important for interaction with phosphotyrosine-binding proteins" evidence="19">
    <location>
        <position position="945"/>
    </location>
</feature>
<dbReference type="InterPro" id="IPR003961">
    <property type="entry name" value="FN3_dom"/>
</dbReference>
<dbReference type="InterPro" id="IPR017441">
    <property type="entry name" value="Protein_kinase_ATP_BS"/>
</dbReference>
<keyword evidence="10" id="KW-0472">Membrane</keyword>
<keyword evidence="14" id="KW-0325">Glycoprotein</keyword>
<protein>
    <recommendedName>
        <fullName evidence="2">receptor protein-tyrosine kinase</fullName>
        <ecNumber evidence="2">2.7.10.1</ecNumber>
    </recommendedName>
</protein>
<proteinExistence type="predicted"/>
<reference evidence="23 24" key="1">
    <citation type="submission" date="2022-05" db="EMBL/GenBank/DDBJ databases">
        <authorList>
            <consortium name="Genoscope - CEA"/>
            <person name="William W."/>
        </authorList>
    </citation>
    <scope>NUCLEOTIDE SEQUENCE [LARGE SCALE GENOMIC DNA]</scope>
</reference>
<dbReference type="SUPFAM" id="SSF56112">
    <property type="entry name" value="Protein kinase-like (PK-like)"/>
    <property type="match status" value="1"/>
</dbReference>
<evidence type="ECO:0000256" key="2">
    <source>
        <dbReference type="ARBA" id="ARBA00011902"/>
    </source>
</evidence>
<evidence type="ECO:0000256" key="13">
    <source>
        <dbReference type="ARBA" id="ARBA00023170"/>
    </source>
</evidence>
<evidence type="ECO:0000256" key="19">
    <source>
        <dbReference type="PIRSR" id="PIRSR000615-4"/>
    </source>
</evidence>
<dbReference type="CDD" id="cd00192">
    <property type="entry name" value="PTKc"/>
    <property type="match status" value="1"/>
</dbReference>
<evidence type="ECO:0000256" key="5">
    <source>
        <dbReference type="ARBA" id="ARBA00022737"/>
    </source>
</evidence>
<keyword evidence="9" id="KW-1133">Transmembrane helix</keyword>
<evidence type="ECO:0000256" key="1">
    <source>
        <dbReference type="ARBA" id="ARBA00004167"/>
    </source>
</evidence>
<feature type="binding site" evidence="17">
    <location>
        <begin position="666"/>
        <end position="673"/>
    </location>
    <ligand>
        <name>ATP</name>
        <dbReference type="ChEBI" id="CHEBI:30616"/>
    </ligand>
</feature>
<comment type="caution">
    <text evidence="23">The sequence shown here is derived from an EMBL/GenBank/DDBJ whole genome shotgun (WGS) entry which is preliminary data.</text>
</comment>
<evidence type="ECO:0000256" key="3">
    <source>
        <dbReference type="ARBA" id="ARBA00022679"/>
    </source>
</evidence>
<evidence type="ECO:0000256" key="14">
    <source>
        <dbReference type="ARBA" id="ARBA00023180"/>
    </source>
</evidence>
<keyword evidence="7" id="KW-0418">Kinase</keyword>
<feature type="binding site" evidence="17 20">
    <location>
        <position position="693"/>
    </location>
    <ligand>
        <name>ATP</name>
        <dbReference type="ChEBI" id="CHEBI:30616"/>
    </ligand>
</feature>
<keyword evidence="8 17" id="KW-0067">ATP-binding</keyword>
<keyword evidence="5" id="KW-0677">Repeat</keyword>
<evidence type="ECO:0000259" key="22">
    <source>
        <dbReference type="PROSITE" id="PS50853"/>
    </source>
</evidence>
<accession>A0AAU9XKH1</accession>
<keyword evidence="13" id="KW-0675">Receptor</keyword>
<evidence type="ECO:0000256" key="8">
    <source>
        <dbReference type="ARBA" id="ARBA00022840"/>
    </source>
</evidence>
<evidence type="ECO:0000256" key="10">
    <source>
        <dbReference type="ARBA" id="ARBA00023136"/>
    </source>
</evidence>
<keyword evidence="3" id="KW-0808">Transferase</keyword>